<name>A0ABU6C4T5_9ACTN</name>
<dbReference type="EMBL" id="JAOZYB010000019">
    <property type="protein sequence ID" value="MEB3959563.1"/>
    <property type="molecule type" value="Genomic_DNA"/>
</dbReference>
<gene>
    <name evidence="3" type="ORF">OKJ48_04755</name>
</gene>
<evidence type="ECO:0000313" key="4">
    <source>
        <dbReference type="Proteomes" id="UP001352223"/>
    </source>
</evidence>
<feature type="region of interest" description="Disordered" evidence="1">
    <location>
        <begin position="1"/>
        <end position="28"/>
    </location>
</feature>
<keyword evidence="2" id="KW-1133">Transmembrane helix</keyword>
<sequence length="65" mass="7453">MSDTERTANEKVLEPPERRKGDRTSPRNRWLRRLRREVGLGLVRGAATTVGGVVVTYGLLWFQSR</sequence>
<organism evidence="3 4">
    <name type="scientific">Streptomyces kunmingensis</name>
    <dbReference type="NCBI Taxonomy" id="68225"/>
    <lineage>
        <taxon>Bacteria</taxon>
        <taxon>Bacillati</taxon>
        <taxon>Actinomycetota</taxon>
        <taxon>Actinomycetes</taxon>
        <taxon>Kitasatosporales</taxon>
        <taxon>Streptomycetaceae</taxon>
        <taxon>Streptomyces</taxon>
    </lineage>
</organism>
<feature type="compositionally biased region" description="Basic and acidic residues" evidence="1">
    <location>
        <begin position="1"/>
        <end position="25"/>
    </location>
</feature>
<evidence type="ECO:0000256" key="1">
    <source>
        <dbReference type="SAM" id="MobiDB-lite"/>
    </source>
</evidence>
<dbReference type="Proteomes" id="UP001352223">
    <property type="component" value="Unassembled WGS sequence"/>
</dbReference>
<accession>A0ABU6C4T5</accession>
<feature type="transmembrane region" description="Helical" evidence="2">
    <location>
        <begin position="38"/>
        <end position="62"/>
    </location>
</feature>
<keyword evidence="2" id="KW-0472">Membrane</keyword>
<reference evidence="3 4" key="1">
    <citation type="submission" date="2022-10" db="EMBL/GenBank/DDBJ databases">
        <authorList>
            <person name="Xie J."/>
            <person name="Shen N."/>
        </authorList>
    </citation>
    <scope>NUCLEOTIDE SEQUENCE [LARGE SCALE GENOMIC DNA]</scope>
    <source>
        <strain evidence="3 4">DSM 41681</strain>
    </source>
</reference>
<evidence type="ECO:0000313" key="3">
    <source>
        <dbReference type="EMBL" id="MEB3959563.1"/>
    </source>
</evidence>
<comment type="caution">
    <text evidence="3">The sequence shown here is derived from an EMBL/GenBank/DDBJ whole genome shotgun (WGS) entry which is preliminary data.</text>
</comment>
<protein>
    <submittedName>
        <fullName evidence="3">Uncharacterized protein</fullName>
    </submittedName>
</protein>
<dbReference type="RefSeq" id="WP_324766547.1">
    <property type="nucleotide sequence ID" value="NZ_BAAATS010000032.1"/>
</dbReference>
<evidence type="ECO:0000256" key="2">
    <source>
        <dbReference type="SAM" id="Phobius"/>
    </source>
</evidence>
<proteinExistence type="predicted"/>
<keyword evidence="2" id="KW-0812">Transmembrane</keyword>
<keyword evidence="4" id="KW-1185">Reference proteome</keyword>